<accession>A0A9P5SJU9</accession>
<dbReference type="Proteomes" id="UP000696485">
    <property type="component" value="Unassembled WGS sequence"/>
</dbReference>
<protein>
    <submittedName>
        <fullName evidence="2">Uncharacterized protein</fullName>
    </submittedName>
</protein>
<keyword evidence="3" id="KW-1185">Reference proteome</keyword>
<evidence type="ECO:0000313" key="2">
    <source>
        <dbReference type="EMBL" id="KAF9331572.1"/>
    </source>
</evidence>
<evidence type="ECO:0000313" key="3">
    <source>
        <dbReference type="Proteomes" id="UP000696485"/>
    </source>
</evidence>
<dbReference type="AlphaFoldDB" id="A0A9P5SJU9"/>
<feature type="region of interest" description="Disordered" evidence="1">
    <location>
        <begin position="47"/>
        <end position="102"/>
    </location>
</feature>
<name>A0A9P5SJU9_9FUNG</name>
<gene>
    <name evidence="2" type="ORF">BG006_005567</name>
</gene>
<reference evidence="2" key="1">
    <citation type="journal article" date="2020" name="Fungal Divers.">
        <title>Resolving the Mortierellaceae phylogeny through synthesis of multi-gene phylogenetics and phylogenomics.</title>
        <authorList>
            <person name="Vandepol N."/>
            <person name="Liber J."/>
            <person name="Desiro A."/>
            <person name="Na H."/>
            <person name="Kennedy M."/>
            <person name="Barry K."/>
            <person name="Grigoriev I.V."/>
            <person name="Miller A.N."/>
            <person name="O'Donnell K."/>
            <person name="Stajich J.E."/>
            <person name="Bonito G."/>
        </authorList>
    </citation>
    <scope>NUCLEOTIDE SEQUENCE</scope>
    <source>
        <strain evidence="2">NVP1</strain>
    </source>
</reference>
<dbReference type="EMBL" id="JAAAUY010000314">
    <property type="protein sequence ID" value="KAF9331572.1"/>
    <property type="molecule type" value="Genomic_DNA"/>
</dbReference>
<proteinExistence type="predicted"/>
<evidence type="ECO:0000256" key="1">
    <source>
        <dbReference type="SAM" id="MobiDB-lite"/>
    </source>
</evidence>
<comment type="caution">
    <text evidence="2">The sequence shown here is derived from an EMBL/GenBank/DDBJ whole genome shotgun (WGS) entry which is preliminary data.</text>
</comment>
<organism evidence="2 3">
    <name type="scientific">Podila minutissima</name>
    <dbReference type="NCBI Taxonomy" id="64525"/>
    <lineage>
        <taxon>Eukaryota</taxon>
        <taxon>Fungi</taxon>
        <taxon>Fungi incertae sedis</taxon>
        <taxon>Mucoromycota</taxon>
        <taxon>Mortierellomycotina</taxon>
        <taxon>Mortierellomycetes</taxon>
        <taxon>Mortierellales</taxon>
        <taxon>Mortierellaceae</taxon>
        <taxon>Podila</taxon>
    </lineage>
</organism>
<sequence length="232" mass="26573">MDKMIVLESAQGSLYAGTPLVTEKYILQDQSFLRQMQVEEERWQPDLVKHLRSSQGSTDEEDEAEYDRHRETLQPAVQTNRINDCDLTSELGEPTRDDTTIEPVDLDDTKERKVVSARTNTCISSISEIVSATTDDLTDRDPIDSDSSLEYVKSPVRAPNPEVNEHLPSEMTKDGKDAHRQSMNIIFSNLFSWTDLKIKDRVEIHEPCRKIVFSKDSGYVLIAERYRVLTLH</sequence>